<dbReference type="PaxDb" id="4081-Solyc07g021570.1.1"/>
<dbReference type="InParanoid" id="A0A3Q7H9Q6"/>
<dbReference type="Gramene" id="Solyc07g021570.1.1">
    <property type="protein sequence ID" value="Solyc07g021570.1.1.1"/>
    <property type="gene ID" value="Solyc07g021570.1"/>
</dbReference>
<evidence type="ECO:0000313" key="1">
    <source>
        <dbReference type="EnsemblPlants" id="Solyc07g021570.1.1.1"/>
    </source>
</evidence>
<sequence>MTRFACSLPVSTSAPIQSEERAKKRRRSSISRLLLLRKPYSFPSIGTGNRSLDPMQLVVSRFRLRMVSEIIWIPLVMRIRNITH</sequence>
<dbReference type="AlphaFoldDB" id="A0A3Q7H9Q6"/>
<keyword evidence="2" id="KW-1185">Reference proteome</keyword>
<accession>A0A3Q7H9Q6</accession>
<reference evidence="1" key="1">
    <citation type="journal article" date="2012" name="Nature">
        <title>The tomato genome sequence provides insights into fleshy fruit evolution.</title>
        <authorList>
            <consortium name="Tomato Genome Consortium"/>
        </authorList>
    </citation>
    <scope>NUCLEOTIDE SEQUENCE [LARGE SCALE GENOMIC DNA]</scope>
    <source>
        <strain evidence="1">cv. Heinz 1706</strain>
    </source>
</reference>
<proteinExistence type="predicted"/>
<organism evidence="1">
    <name type="scientific">Solanum lycopersicum</name>
    <name type="common">Tomato</name>
    <name type="synonym">Lycopersicon esculentum</name>
    <dbReference type="NCBI Taxonomy" id="4081"/>
    <lineage>
        <taxon>Eukaryota</taxon>
        <taxon>Viridiplantae</taxon>
        <taxon>Streptophyta</taxon>
        <taxon>Embryophyta</taxon>
        <taxon>Tracheophyta</taxon>
        <taxon>Spermatophyta</taxon>
        <taxon>Magnoliopsida</taxon>
        <taxon>eudicotyledons</taxon>
        <taxon>Gunneridae</taxon>
        <taxon>Pentapetalae</taxon>
        <taxon>asterids</taxon>
        <taxon>lamiids</taxon>
        <taxon>Solanales</taxon>
        <taxon>Solanaceae</taxon>
        <taxon>Solanoideae</taxon>
        <taxon>Solaneae</taxon>
        <taxon>Solanum</taxon>
        <taxon>Solanum subgen. Lycopersicon</taxon>
    </lineage>
</organism>
<name>A0A3Q7H9Q6_SOLLC</name>
<protein>
    <submittedName>
        <fullName evidence="1">Uncharacterized protein</fullName>
    </submittedName>
</protein>
<reference evidence="1" key="2">
    <citation type="submission" date="2019-01" db="UniProtKB">
        <authorList>
            <consortium name="EnsemblPlants"/>
        </authorList>
    </citation>
    <scope>IDENTIFICATION</scope>
    <source>
        <strain evidence="1">cv. Heinz 1706</strain>
    </source>
</reference>
<evidence type="ECO:0000313" key="2">
    <source>
        <dbReference type="Proteomes" id="UP000004994"/>
    </source>
</evidence>
<dbReference type="Proteomes" id="UP000004994">
    <property type="component" value="Chromosome 7"/>
</dbReference>
<dbReference type="EnsemblPlants" id="Solyc07g021570.1.1">
    <property type="protein sequence ID" value="Solyc07g021570.1.1.1"/>
    <property type="gene ID" value="Solyc07g021570.1"/>
</dbReference>